<evidence type="ECO:0000256" key="4">
    <source>
        <dbReference type="RuleBase" id="RU000612"/>
    </source>
</evidence>
<keyword evidence="6" id="KW-1185">Reference proteome</keyword>
<dbReference type="EC" id="5.3.1.9" evidence="4"/>
<dbReference type="InterPro" id="IPR046348">
    <property type="entry name" value="SIS_dom_sf"/>
</dbReference>
<dbReference type="EMBL" id="BJYU01000025">
    <property type="protein sequence ID" value="GEO14576.1"/>
    <property type="molecule type" value="Genomic_DNA"/>
</dbReference>
<keyword evidence="2 4" id="KW-0324">Glycolysis</keyword>
<organism evidence="5 6">
    <name type="scientific">Microvirga aerophila</name>
    <dbReference type="NCBI Taxonomy" id="670291"/>
    <lineage>
        <taxon>Bacteria</taxon>
        <taxon>Pseudomonadati</taxon>
        <taxon>Pseudomonadota</taxon>
        <taxon>Alphaproteobacteria</taxon>
        <taxon>Hyphomicrobiales</taxon>
        <taxon>Methylobacteriaceae</taxon>
        <taxon>Microvirga</taxon>
    </lineage>
</organism>
<dbReference type="PANTHER" id="PTHR11469">
    <property type="entry name" value="GLUCOSE-6-PHOSPHATE ISOMERASE"/>
    <property type="match status" value="1"/>
</dbReference>
<dbReference type="InterPro" id="IPR001672">
    <property type="entry name" value="G6P_Isomerase"/>
</dbReference>
<evidence type="ECO:0000256" key="1">
    <source>
        <dbReference type="ARBA" id="ARBA00022432"/>
    </source>
</evidence>
<comment type="catalytic activity">
    <reaction evidence="4">
        <text>alpha-D-glucose 6-phosphate = beta-D-fructose 6-phosphate</text>
        <dbReference type="Rhea" id="RHEA:11816"/>
        <dbReference type="ChEBI" id="CHEBI:57634"/>
        <dbReference type="ChEBI" id="CHEBI:58225"/>
        <dbReference type="EC" id="5.3.1.9"/>
    </reaction>
</comment>
<evidence type="ECO:0000313" key="5">
    <source>
        <dbReference type="EMBL" id="GEO14576.1"/>
    </source>
</evidence>
<dbReference type="OrthoDB" id="140919at2"/>
<protein>
    <recommendedName>
        <fullName evidence="4">Glucose-6-phosphate isomerase</fullName>
        <ecNumber evidence="4">5.3.1.9</ecNumber>
    </recommendedName>
</protein>
<dbReference type="GO" id="GO:0048029">
    <property type="term" value="F:monosaccharide binding"/>
    <property type="evidence" value="ECO:0007669"/>
    <property type="project" value="TreeGrafter"/>
</dbReference>
<dbReference type="Proteomes" id="UP000321085">
    <property type="component" value="Unassembled WGS sequence"/>
</dbReference>
<comment type="caution">
    <text evidence="5">The sequence shown here is derived from an EMBL/GenBank/DDBJ whole genome shotgun (WGS) entry which is preliminary data.</text>
</comment>
<reference evidence="5 6" key="1">
    <citation type="submission" date="2019-07" db="EMBL/GenBank/DDBJ databases">
        <title>Whole genome shotgun sequence of Microvirga aerophila NBRC 106136.</title>
        <authorList>
            <person name="Hosoyama A."/>
            <person name="Uohara A."/>
            <person name="Ohji S."/>
            <person name="Ichikawa N."/>
        </authorList>
    </citation>
    <scope>NUCLEOTIDE SEQUENCE [LARGE SCALE GENOMIC DNA]</scope>
    <source>
        <strain evidence="5 6">NBRC 106136</strain>
    </source>
</reference>
<dbReference type="AlphaFoldDB" id="A0A512BRE2"/>
<name>A0A512BRE2_9HYPH</name>
<dbReference type="GO" id="GO:0006094">
    <property type="term" value="P:gluconeogenesis"/>
    <property type="evidence" value="ECO:0007669"/>
    <property type="project" value="UniProtKB-KW"/>
</dbReference>
<dbReference type="PRINTS" id="PR00662">
    <property type="entry name" value="G6PISOMERASE"/>
</dbReference>
<dbReference type="SUPFAM" id="SSF53697">
    <property type="entry name" value="SIS domain"/>
    <property type="match status" value="1"/>
</dbReference>
<dbReference type="PANTHER" id="PTHR11469:SF1">
    <property type="entry name" value="GLUCOSE-6-PHOSPHATE ISOMERASE"/>
    <property type="match status" value="1"/>
</dbReference>
<dbReference type="GO" id="GO:0004347">
    <property type="term" value="F:glucose-6-phosphate isomerase activity"/>
    <property type="evidence" value="ECO:0007669"/>
    <property type="project" value="UniProtKB-EC"/>
</dbReference>
<proteinExistence type="inferred from homology"/>
<dbReference type="UniPathway" id="UPA00109">
    <property type="reaction ID" value="UER00181"/>
</dbReference>
<dbReference type="RefSeq" id="WP_114185548.1">
    <property type="nucleotide sequence ID" value="NZ_BJYU01000025.1"/>
</dbReference>
<evidence type="ECO:0000313" key="6">
    <source>
        <dbReference type="Proteomes" id="UP000321085"/>
    </source>
</evidence>
<comment type="pathway">
    <text evidence="4">Carbohydrate degradation; glycolysis; D-glyceraldehyde 3-phosphate and glycerone phosphate from D-glucose: step 2/4.</text>
</comment>
<gene>
    <name evidence="5" type="ORF">MAE02_22720</name>
</gene>
<comment type="similarity">
    <text evidence="4">Belongs to the GPI family.</text>
</comment>
<dbReference type="Pfam" id="PF00342">
    <property type="entry name" value="PGI"/>
    <property type="match status" value="1"/>
</dbReference>
<dbReference type="PROSITE" id="PS51463">
    <property type="entry name" value="P_GLUCOSE_ISOMERASE_3"/>
    <property type="match status" value="1"/>
</dbReference>
<evidence type="ECO:0000256" key="3">
    <source>
        <dbReference type="ARBA" id="ARBA00023235"/>
    </source>
</evidence>
<keyword evidence="3 4" id="KW-0413">Isomerase</keyword>
<dbReference type="GO" id="GO:0051156">
    <property type="term" value="P:glucose 6-phosphate metabolic process"/>
    <property type="evidence" value="ECO:0007669"/>
    <property type="project" value="TreeGrafter"/>
</dbReference>
<evidence type="ECO:0000256" key="2">
    <source>
        <dbReference type="ARBA" id="ARBA00023152"/>
    </source>
</evidence>
<dbReference type="Gene3D" id="3.40.50.10490">
    <property type="entry name" value="Glucose-6-phosphate isomerase like protein, domain 1"/>
    <property type="match status" value="2"/>
</dbReference>
<sequence length="439" mass="46672">MALQQTIDLALASNIGEGGLPRTAVEAALAVVGKGMKRLAEEDATGRLPLLHIPRATDDFDAVRAAASWLRRDATDVVFLGTGGSSLGGQTLAQLRDYAVPGAGRFTESPRVHFLDNLDPVTFDHILHKLPLSSTRFVAISKSGGTGETLMQTIAVLSALDRAGLRARPNEIFLGLSEPRPPGGRNALRDLLEPEGVRFLDHHGGIGGRYSVLTNVGLLPAAAMGLDIAAIREGAAEAYEPFRNGTDAKYTPAALGAALNIATILEGKGIAVTMAYADRLERFTRWWVQLWAESVGKEGKGSQPVAAIGPVDQHSQMQLYLGGPNNKLFTVLTTGVAGQGPLMDGKLAQRAGEPGFGGRHMGDLVAAQGRATADMLARNGRPTRQIHVEKLDERALGELLMHFMLETILTAYALGVDPFDQPAVEEGKILAREYLAQGA</sequence>
<accession>A0A512BRE2</accession>
<dbReference type="PROSITE" id="PS00174">
    <property type="entry name" value="P_GLUCOSE_ISOMERASE_2"/>
    <property type="match status" value="1"/>
</dbReference>
<dbReference type="GO" id="GO:0005829">
    <property type="term" value="C:cytosol"/>
    <property type="evidence" value="ECO:0007669"/>
    <property type="project" value="TreeGrafter"/>
</dbReference>
<dbReference type="GO" id="GO:0097367">
    <property type="term" value="F:carbohydrate derivative binding"/>
    <property type="evidence" value="ECO:0007669"/>
    <property type="project" value="InterPro"/>
</dbReference>
<dbReference type="GO" id="GO:0006096">
    <property type="term" value="P:glycolytic process"/>
    <property type="evidence" value="ECO:0007669"/>
    <property type="project" value="UniProtKB-UniPathway"/>
</dbReference>
<keyword evidence="1 4" id="KW-0312">Gluconeogenesis</keyword>
<dbReference type="InterPro" id="IPR018189">
    <property type="entry name" value="Phosphoglucose_isomerase_CS"/>
</dbReference>